<reference evidence="1" key="1">
    <citation type="submission" date="2020-07" db="EMBL/GenBank/DDBJ databases">
        <title>Multicomponent nature underlies the extraordinary mechanical properties of spider dragline silk.</title>
        <authorList>
            <person name="Kono N."/>
            <person name="Nakamura H."/>
            <person name="Mori M."/>
            <person name="Yoshida Y."/>
            <person name="Ohtoshi R."/>
            <person name="Malay A.D."/>
            <person name="Moran D.A.P."/>
            <person name="Tomita M."/>
            <person name="Numata K."/>
            <person name="Arakawa K."/>
        </authorList>
    </citation>
    <scope>NUCLEOTIDE SEQUENCE</scope>
</reference>
<accession>A0A8X6LC13</accession>
<organism evidence="1 2">
    <name type="scientific">Trichonephila clavata</name>
    <name type="common">Joro spider</name>
    <name type="synonym">Nephila clavata</name>
    <dbReference type="NCBI Taxonomy" id="2740835"/>
    <lineage>
        <taxon>Eukaryota</taxon>
        <taxon>Metazoa</taxon>
        <taxon>Ecdysozoa</taxon>
        <taxon>Arthropoda</taxon>
        <taxon>Chelicerata</taxon>
        <taxon>Arachnida</taxon>
        <taxon>Araneae</taxon>
        <taxon>Araneomorphae</taxon>
        <taxon>Entelegynae</taxon>
        <taxon>Araneoidea</taxon>
        <taxon>Nephilidae</taxon>
        <taxon>Trichonephila</taxon>
    </lineage>
</organism>
<name>A0A8X6LC13_TRICU</name>
<proteinExistence type="predicted"/>
<evidence type="ECO:0000313" key="1">
    <source>
        <dbReference type="EMBL" id="GFR03012.1"/>
    </source>
</evidence>
<dbReference type="Proteomes" id="UP000887116">
    <property type="component" value="Unassembled WGS sequence"/>
</dbReference>
<keyword evidence="2" id="KW-1185">Reference proteome</keyword>
<dbReference type="AlphaFoldDB" id="A0A8X6LC13"/>
<sequence length="82" mass="8906">MFDEIKVRGKMTAASNHLISSVVGVICTPTVHKGEIWSMWSIDMFDIGCEDSLFVPLSCPSTSIKNLGMLICHGAGPDHQIT</sequence>
<evidence type="ECO:0000313" key="2">
    <source>
        <dbReference type="Proteomes" id="UP000887116"/>
    </source>
</evidence>
<protein>
    <submittedName>
        <fullName evidence="1">Uncharacterized protein</fullName>
    </submittedName>
</protein>
<gene>
    <name evidence="1" type="ORF">TNCT_624081</name>
</gene>
<comment type="caution">
    <text evidence="1">The sequence shown here is derived from an EMBL/GenBank/DDBJ whole genome shotgun (WGS) entry which is preliminary data.</text>
</comment>
<dbReference type="EMBL" id="BMAO01025479">
    <property type="protein sequence ID" value="GFR03012.1"/>
    <property type="molecule type" value="Genomic_DNA"/>
</dbReference>